<dbReference type="FunFam" id="1.20.1250.20:FF:000002">
    <property type="entry name" value="Sugar transport protein 13"/>
    <property type="match status" value="2"/>
</dbReference>
<dbReference type="InterPro" id="IPR003663">
    <property type="entry name" value="Sugar/inositol_transpt"/>
</dbReference>
<feature type="transmembrane region" description="Helical" evidence="9">
    <location>
        <begin position="113"/>
        <end position="135"/>
    </location>
</feature>
<feature type="transmembrane region" description="Helical" evidence="9">
    <location>
        <begin position="455"/>
        <end position="475"/>
    </location>
</feature>
<dbReference type="InterPro" id="IPR044778">
    <property type="entry name" value="MFS_STP/MST-like_plant"/>
</dbReference>
<protein>
    <recommendedName>
        <fullName evidence="10">Major facilitator superfamily (MFS) profile domain-containing protein</fullName>
    </recommendedName>
</protein>
<keyword evidence="12" id="KW-1185">Reference proteome</keyword>
<evidence type="ECO:0000256" key="9">
    <source>
        <dbReference type="SAM" id="Phobius"/>
    </source>
</evidence>
<feature type="transmembrane region" description="Helical" evidence="9">
    <location>
        <begin position="837"/>
        <end position="860"/>
    </location>
</feature>
<dbReference type="GO" id="GO:0015293">
    <property type="term" value="F:symporter activity"/>
    <property type="evidence" value="ECO:0007669"/>
    <property type="project" value="UniProtKB-KW"/>
</dbReference>
<feature type="transmembrane region" description="Helical" evidence="9">
    <location>
        <begin position="716"/>
        <end position="738"/>
    </location>
</feature>
<feature type="transmembrane region" description="Helical" evidence="9">
    <location>
        <begin position="867"/>
        <end position="889"/>
    </location>
</feature>
<evidence type="ECO:0000313" key="12">
    <source>
        <dbReference type="Proteomes" id="UP001428341"/>
    </source>
</evidence>
<name>A0AAP0LSY9_9ROSI</name>
<evidence type="ECO:0000256" key="7">
    <source>
        <dbReference type="ARBA" id="ARBA00022989"/>
    </source>
</evidence>
<feature type="transmembrane region" description="Helical" evidence="9">
    <location>
        <begin position="939"/>
        <end position="960"/>
    </location>
</feature>
<dbReference type="PROSITE" id="PS50850">
    <property type="entry name" value="MFS"/>
    <property type="match status" value="2"/>
</dbReference>
<feature type="transmembrane region" description="Helical" evidence="9">
    <location>
        <begin position="172"/>
        <end position="193"/>
    </location>
</feature>
<dbReference type="SUPFAM" id="SSF103473">
    <property type="entry name" value="MFS general substrate transporter"/>
    <property type="match status" value="2"/>
</dbReference>
<evidence type="ECO:0000256" key="8">
    <source>
        <dbReference type="ARBA" id="ARBA00023136"/>
    </source>
</evidence>
<feature type="domain" description="Major facilitator superfamily (MFS) profile" evidence="10">
    <location>
        <begin position="26"/>
        <end position="479"/>
    </location>
</feature>
<proteinExistence type="inferred from homology"/>
<feature type="transmembrane region" description="Helical" evidence="9">
    <location>
        <begin position="901"/>
        <end position="927"/>
    </location>
</feature>
<feature type="domain" description="Major facilitator superfamily (MFS) profile" evidence="10">
    <location>
        <begin position="542"/>
        <end position="993"/>
    </location>
</feature>
<evidence type="ECO:0000256" key="5">
    <source>
        <dbReference type="ARBA" id="ARBA00022692"/>
    </source>
</evidence>
<feature type="transmembrane region" description="Helical" evidence="9">
    <location>
        <begin position="141"/>
        <end position="160"/>
    </location>
</feature>
<dbReference type="InterPro" id="IPR020846">
    <property type="entry name" value="MFS_dom"/>
</dbReference>
<dbReference type="Gene3D" id="1.20.1250.20">
    <property type="entry name" value="MFS general substrate transporter like domains"/>
    <property type="match status" value="2"/>
</dbReference>
<dbReference type="Pfam" id="PF00083">
    <property type="entry name" value="Sugar_tr"/>
    <property type="match status" value="2"/>
</dbReference>
<keyword evidence="7 9" id="KW-1133">Transmembrane helix</keyword>
<evidence type="ECO:0000256" key="2">
    <source>
        <dbReference type="ARBA" id="ARBA00010992"/>
    </source>
</evidence>
<dbReference type="PROSITE" id="PS00217">
    <property type="entry name" value="SUGAR_TRANSPORT_2"/>
    <property type="match status" value="1"/>
</dbReference>
<feature type="transmembrane region" description="Helical" evidence="9">
    <location>
        <begin position="205"/>
        <end position="224"/>
    </location>
</feature>
<feature type="transmembrane region" description="Helical" evidence="9">
    <location>
        <begin position="353"/>
        <end position="373"/>
    </location>
</feature>
<feature type="transmembrane region" description="Helical" evidence="9">
    <location>
        <begin position="287"/>
        <end position="311"/>
    </location>
</feature>
<dbReference type="GO" id="GO:0016020">
    <property type="term" value="C:membrane"/>
    <property type="evidence" value="ECO:0007669"/>
    <property type="project" value="UniProtKB-SubCell"/>
</dbReference>
<keyword evidence="8 9" id="KW-0472">Membrane</keyword>
<evidence type="ECO:0000256" key="4">
    <source>
        <dbReference type="ARBA" id="ARBA00022597"/>
    </source>
</evidence>
<dbReference type="GO" id="GO:0015145">
    <property type="term" value="F:monosaccharide transmembrane transporter activity"/>
    <property type="evidence" value="ECO:0007669"/>
    <property type="project" value="InterPro"/>
</dbReference>
<feature type="transmembrane region" description="Helical" evidence="9">
    <location>
        <begin position="653"/>
        <end position="674"/>
    </location>
</feature>
<sequence>MAVGLTITSEGGQDYNGKITSFVVLSCIVAATGGLIFGYDLGISGGVTSMEPFLEKFFPEVYRKMKEDTHISNYCKFDSQLLTSFTSSLYIAGLIASLFASSVTRAFGRRASILVGGAAFLAGSALGGAALNIYMLIFGRVLLGVGIGFANQASSVPLYLSEMAPPRHRGAFNIGYELCTAIGILGASLINYGTQKIKGGWGWRISLAMAAAPALILTLGALFLPETPNSIIQRSNDLQKAKQMLQRIRGTDDVEAEFDDLIKASSIAKTVNHPFKKIIQRKYRPQLVMAILIPFFLQVTGINVIGFYAPVLFRTIKLSESTSLLMSAVVTGGIGTLSTIISMILVDKLGRKVLFLVGGIQMLAAQVMIGSIMENQLGDQGGFSKGNAYLILVLICVYVAGFAVSWGPLGFLVPSEIFPLEIRSAGQSINVAVGFLFTFLIAQTFLAMLCHFKAGIFFFFGGWVVVMTTFVHFFLPETKNVPIEQMDKVWGEHWFWKKIVGEISEENKAAALAADNMAVGLAITCEGGQHYKGKVTRFVVVSCIVAATGGLIFGYDIGISGGVTSMEPFLKKFFPDVYKNMREDTKVGNYCKFDSQLLTTFTSSLYITGILGSLIASSVTRALGRKVSILIGGVAFLAGSALGGSAFNIYMLIFGRLLLGVGIGFGNQSVPLYLSEMAPPKYRGTFNIGFQLCGAIGVLSANLLNYGTQKIKGGWGWRISLAMAAAPASILTIGAIFLPETPNSIIQRSNDHQKAQKMLQRVRGIADVEAELNDLIRASSISKSITHPFKNIVQRKYRPQLVMAILIPFFQQVTGINIVGLYSPVLFRTLKLGESTSLLLSALVAGGMGTVFAIVSMILADKFGRKVLFLVGGIQMLVSQVMIGSIMAAQLGDRGGFSEGYAYLILVMVCLYSSGYCYSWGPLAWLVPSEIFPLEIRSAGQSITVAVNFLFTFLTAQTFLPMLCHFKAGIFFFFGGLVLIMTTFLHFFLPETKNVPIEQMDKVWREHWFWMKIVEDVGEESKKIQQAL</sequence>
<feature type="transmembrane region" description="Helical" evidence="9">
    <location>
        <begin position="801"/>
        <end position="825"/>
    </location>
</feature>
<evidence type="ECO:0000313" key="11">
    <source>
        <dbReference type="EMBL" id="KAK9181540.1"/>
    </source>
</evidence>
<evidence type="ECO:0000259" key="10">
    <source>
        <dbReference type="PROSITE" id="PS50850"/>
    </source>
</evidence>
<comment type="similarity">
    <text evidence="2">Belongs to the major facilitator superfamily. Sugar transporter (TC 2.A.1.1) family.</text>
</comment>
<dbReference type="AlphaFoldDB" id="A0AAP0LSY9"/>
<feature type="transmembrane region" description="Helical" evidence="9">
    <location>
        <begin position="597"/>
        <end position="615"/>
    </location>
</feature>
<feature type="transmembrane region" description="Helical" evidence="9">
    <location>
        <begin position="686"/>
        <end position="704"/>
    </location>
</feature>
<organism evidence="11 12">
    <name type="scientific">Citrus x changshan-huyou</name>
    <dbReference type="NCBI Taxonomy" id="2935761"/>
    <lineage>
        <taxon>Eukaryota</taxon>
        <taxon>Viridiplantae</taxon>
        <taxon>Streptophyta</taxon>
        <taxon>Embryophyta</taxon>
        <taxon>Tracheophyta</taxon>
        <taxon>Spermatophyta</taxon>
        <taxon>Magnoliopsida</taxon>
        <taxon>eudicotyledons</taxon>
        <taxon>Gunneridae</taxon>
        <taxon>Pentapetalae</taxon>
        <taxon>rosids</taxon>
        <taxon>malvids</taxon>
        <taxon>Sapindales</taxon>
        <taxon>Rutaceae</taxon>
        <taxon>Aurantioideae</taxon>
        <taxon>Citrus</taxon>
    </lineage>
</organism>
<evidence type="ECO:0000256" key="1">
    <source>
        <dbReference type="ARBA" id="ARBA00004141"/>
    </source>
</evidence>
<feature type="transmembrane region" description="Helical" evidence="9">
    <location>
        <begin position="19"/>
        <end position="39"/>
    </location>
</feature>
<keyword evidence="4" id="KW-0762">Sugar transport</keyword>
<feature type="transmembrane region" description="Helical" evidence="9">
    <location>
        <begin position="627"/>
        <end position="647"/>
    </location>
</feature>
<dbReference type="PANTHER" id="PTHR23500">
    <property type="entry name" value="SOLUTE CARRIER FAMILY 2, FACILITATED GLUCOSE TRANSPORTER"/>
    <property type="match status" value="1"/>
</dbReference>
<feature type="transmembrane region" description="Helical" evidence="9">
    <location>
        <begin position="966"/>
        <end position="989"/>
    </location>
</feature>
<dbReference type="InterPro" id="IPR005829">
    <property type="entry name" value="Sugar_transporter_CS"/>
</dbReference>
<dbReference type="PROSITE" id="PS00216">
    <property type="entry name" value="SUGAR_TRANSPORT_1"/>
    <property type="match status" value="2"/>
</dbReference>
<keyword evidence="6" id="KW-0769">Symport</keyword>
<keyword evidence="3" id="KW-0813">Transport</keyword>
<evidence type="ECO:0000256" key="6">
    <source>
        <dbReference type="ARBA" id="ARBA00022847"/>
    </source>
</evidence>
<feature type="transmembrane region" description="Helical" evidence="9">
    <location>
        <begin position="323"/>
        <end position="346"/>
    </location>
</feature>
<comment type="subcellular location">
    <subcellularLocation>
        <location evidence="1">Membrane</location>
        <topology evidence="1">Multi-pass membrane protein</topology>
    </subcellularLocation>
</comment>
<feature type="transmembrane region" description="Helical" evidence="9">
    <location>
        <begin position="429"/>
        <end position="449"/>
    </location>
</feature>
<dbReference type="PANTHER" id="PTHR23500:SF30">
    <property type="entry name" value="SUGAR TRANSPORT PROTEIN 3"/>
    <property type="match status" value="1"/>
</dbReference>
<gene>
    <name evidence="11" type="ORF">WN944_024677</name>
</gene>
<comment type="caution">
    <text evidence="11">The sequence shown here is derived from an EMBL/GenBank/DDBJ whole genome shotgun (WGS) entry which is preliminary data.</text>
</comment>
<dbReference type="CDD" id="cd17361">
    <property type="entry name" value="MFS_STP"/>
    <property type="match status" value="2"/>
</dbReference>
<keyword evidence="5 9" id="KW-0812">Transmembrane</keyword>
<feature type="transmembrane region" description="Helical" evidence="9">
    <location>
        <begin position="388"/>
        <end position="409"/>
    </location>
</feature>
<dbReference type="InterPro" id="IPR045262">
    <property type="entry name" value="STP/PLT_plant"/>
</dbReference>
<dbReference type="InterPro" id="IPR036259">
    <property type="entry name" value="MFS_trans_sf"/>
</dbReference>
<dbReference type="Proteomes" id="UP001428341">
    <property type="component" value="Unassembled WGS sequence"/>
</dbReference>
<dbReference type="NCBIfam" id="TIGR00879">
    <property type="entry name" value="SP"/>
    <property type="match status" value="2"/>
</dbReference>
<evidence type="ECO:0000256" key="3">
    <source>
        <dbReference type="ARBA" id="ARBA00022448"/>
    </source>
</evidence>
<feature type="transmembrane region" description="Helical" evidence="9">
    <location>
        <begin position="81"/>
        <end position="101"/>
    </location>
</feature>
<reference evidence="11 12" key="1">
    <citation type="submission" date="2024-05" db="EMBL/GenBank/DDBJ databases">
        <title>Haplotype-resolved chromosome-level genome assembly of Huyou (Citrus changshanensis).</title>
        <authorList>
            <person name="Miao C."/>
            <person name="Chen W."/>
            <person name="Wu Y."/>
            <person name="Wang L."/>
            <person name="Zhao S."/>
            <person name="Grierson D."/>
            <person name="Xu C."/>
            <person name="Chen K."/>
        </authorList>
    </citation>
    <scope>NUCLEOTIDE SEQUENCE [LARGE SCALE GENOMIC DNA]</scope>
    <source>
        <strain evidence="11">01-14</strain>
        <tissue evidence="11">Leaf</tissue>
    </source>
</reference>
<dbReference type="InterPro" id="IPR005828">
    <property type="entry name" value="MFS_sugar_transport-like"/>
</dbReference>
<dbReference type="PRINTS" id="PR00171">
    <property type="entry name" value="SUGRTRNSPORT"/>
</dbReference>
<dbReference type="EMBL" id="JBCGBO010000024">
    <property type="protein sequence ID" value="KAK9181540.1"/>
    <property type="molecule type" value="Genomic_DNA"/>
</dbReference>
<accession>A0AAP0LSY9</accession>
<feature type="transmembrane region" description="Helical" evidence="9">
    <location>
        <begin position="538"/>
        <end position="559"/>
    </location>
</feature>